<name>A0AAD9LH69_BABDI</name>
<keyword evidence="2" id="KW-1185">Reference proteome</keyword>
<dbReference type="AlphaFoldDB" id="A0AAD9LH69"/>
<evidence type="ECO:0000313" key="2">
    <source>
        <dbReference type="Proteomes" id="UP001195914"/>
    </source>
</evidence>
<reference evidence="1" key="1">
    <citation type="journal article" date="2014" name="Nucleic Acids Res.">
        <title>The evolutionary dynamics of variant antigen genes in Babesia reveal a history of genomic innovation underlying host-parasite interaction.</title>
        <authorList>
            <person name="Jackson A.P."/>
            <person name="Otto T.D."/>
            <person name="Darby A."/>
            <person name="Ramaprasad A."/>
            <person name="Xia D."/>
            <person name="Echaide I.E."/>
            <person name="Farber M."/>
            <person name="Gahlot S."/>
            <person name="Gamble J."/>
            <person name="Gupta D."/>
            <person name="Gupta Y."/>
            <person name="Jackson L."/>
            <person name="Malandrin L."/>
            <person name="Malas T.B."/>
            <person name="Moussa E."/>
            <person name="Nair M."/>
            <person name="Reid A.J."/>
            <person name="Sanders M."/>
            <person name="Sharma J."/>
            <person name="Tracey A."/>
            <person name="Quail M.A."/>
            <person name="Weir W."/>
            <person name="Wastling J.M."/>
            <person name="Hall N."/>
            <person name="Willadsen P."/>
            <person name="Lingelbach K."/>
            <person name="Shiels B."/>
            <person name="Tait A."/>
            <person name="Berriman M."/>
            <person name="Allred D.R."/>
            <person name="Pain A."/>
        </authorList>
    </citation>
    <scope>NUCLEOTIDE SEQUENCE</scope>
    <source>
        <strain evidence="1">1802A</strain>
    </source>
</reference>
<organism evidence="1 2">
    <name type="scientific">Babesia divergens</name>
    <dbReference type="NCBI Taxonomy" id="32595"/>
    <lineage>
        <taxon>Eukaryota</taxon>
        <taxon>Sar</taxon>
        <taxon>Alveolata</taxon>
        <taxon>Apicomplexa</taxon>
        <taxon>Aconoidasida</taxon>
        <taxon>Piroplasmida</taxon>
        <taxon>Babesiidae</taxon>
        <taxon>Babesia</taxon>
    </lineage>
</organism>
<dbReference type="Proteomes" id="UP001195914">
    <property type="component" value="Unassembled WGS sequence"/>
</dbReference>
<proteinExistence type="predicted"/>
<protein>
    <submittedName>
        <fullName evidence="1">Uncharacterized protein</fullName>
    </submittedName>
</protein>
<accession>A0AAD9LH69</accession>
<evidence type="ECO:0000313" key="1">
    <source>
        <dbReference type="EMBL" id="KAK1936320.1"/>
    </source>
</evidence>
<comment type="caution">
    <text evidence="1">The sequence shown here is derived from an EMBL/GenBank/DDBJ whole genome shotgun (WGS) entry which is preliminary data.</text>
</comment>
<gene>
    <name evidence="1" type="ORF">X943_002742</name>
</gene>
<dbReference type="EMBL" id="JAHBMH010000044">
    <property type="protein sequence ID" value="KAK1936320.1"/>
    <property type="molecule type" value="Genomic_DNA"/>
</dbReference>
<sequence>MDRAVLARCLKGIEASFSSNEARADALEFGRRQLNIVINAATALCKIDPHDSAGVSPEHLDCFVGHSKRILNETSRYVSLRGSNGSLSNAKYRAGHLPRDSACVIRLKLCRMRNKAVISFILAMCSHNMLAHESAYVQQLLSQLDLRDLKVSSLVALIGSLHKSELFTDSRTSALTEAMYDHLLSTSWLLRRLTSRECSLLLWRRLAMVYMGVPFGDIQVKQLRLLLYQCYYKVNDEMKCDFASQSHNVNSFLEGGCTAGSVCMTEPHQSQPPENLPLMRLQQTLSNISQAAIIMRHLDCASMSHGFLGHLSLSSLVRLHRMLILSQFVGTSASGTTVSSDTHTKVALAIRDATDQRQTQCFYEQRVGLSSYQVDILLTTK</sequence>
<reference evidence="1" key="2">
    <citation type="submission" date="2021-05" db="EMBL/GenBank/DDBJ databases">
        <authorList>
            <person name="Pain A."/>
        </authorList>
    </citation>
    <scope>NUCLEOTIDE SEQUENCE</scope>
    <source>
        <strain evidence="1">1802A</strain>
    </source>
</reference>